<gene>
    <name evidence="2" type="ORF">JCGZ_10307</name>
</gene>
<name>A0A067KUU5_JATCU</name>
<organism evidence="2 3">
    <name type="scientific">Jatropha curcas</name>
    <name type="common">Barbados nut</name>
    <dbReference type="NCBI Taxonomy" id="180498"/>
    <lineage>
        <taxon>Eukaryota</taxon>
        <taxon>Viridiplantae</taxon>
        <taxon>Streptophyta</taxon>
        <taxon>Embryophyta</taxon>
        <taxon>Tracheophyta</taxon>
        <taxon>Spermatophyta</taxon>
        <taxon>Magnoliopsida</taxon>
        <taxon>eudicotyledons</taxon>
        <taxon>Gunneridae</taxon>
        <taxon>Pentapetalae</taxon>
        <taxon>rosids</taxon>
        <taxon>fabids</taxon>
        <taxon>Malpighiales</taxon>
        <taxon>Euphorbiaceae</taxon>
        <taxon>Crotonoideae</taxon>
        <taxon>Jatropheae</taxon>
        <taxon>Jatropha</taxon>
    </lineage>
</organism>
<reference evidence="2 3" key="1">
    <citation type="journal article" date="2014" name="PLoS ONE">
        <title>Global Analysis of Gene Expression Profiles in Physic Nut (Jatropha curcas L.) Seedlings Exposed to Salt Stress.</title>
        <authorList>
            <person name="Zhang L."/>
            <person name="Zhang C."/>
            <person name="Wu P."/>
            <person name="Chen Y."/>
            <person name="Li M."/>
            <person name="Jiang H."/>
            <person name="Wu G."/>
        </authorList>
    </citation>
    <scope>NUCLEOTIDE SEQUENCE [LARGE SCALE GENOMIC DNA]</scope>
    <source>
        <strain evidence="3">cv. GZQX0401</strain>
        <tissue evidence="2">Young leaves</tissue>
    </source>
</reference>
<proteinExistence type="predicted"/>
<evidence type="ECO:0000313" key="2">
    <source>
        <dbReference type="EMBL" id="KDP36055.1"/>
    </source>
</evidence>
<feature type="region of interest" description="Disordered" evidence="1">
    <location>
        <begin position="1"/>
        <end position="21"/>
    </location>
</feature>
<dbReference type="Proteomes" id="UP000027138">
    <property type="component" value="Unassembled WGS sequence"/>
</dbReference>
<keyword evidence="3" id="KW-1185">Reference proteome</keyword>
<accession>A0A067KUU5</accession>
<feature type="region of interest" description="Disordered" evidence="1">
    <location>
        <begin position="44"/>
        <end position="72"/>
    </location>
</feature>
<evidence type="ECO:0000256" key="1">
    <source>
        <dbReference type="SAM" id="MobiDB-lite"/>
    </source>
</evidence>
<dbReference type="EMBL" id="KK914455">
    <property type="protein sequence ID" value="KDP36055.1"/>
    <property type="molecule type" value="Genomic_DNA"/>
</dbReference>
<feature type="compositionally biased region" description="Polar residues" evidence="1">
    <location>
        <begin position="44"/>
        <end position="64"/>
    </location>
</feature>
<dbReference type="AlphaFoldDB" id="A0A067KUU5"/>
<protein>
    <submittedName>
        <fullName evidence="2">Uncharacterized protein</fullName>
    </submittedName>
</protein>
<evidence type="ECO:0000313" key="3">
    <source>
        <dbReference type="Proteomes" id="UP000027138"/>
    </source>
</evidence>
<sequence length="117" mass="13169">MAQSYAKDVKNHDQFNRQTSQKWHSTLAKLPKWCTSYTQAIQRTQTSQGFQSEKGQKSISSPTGTHAGEPPHFACRPVQFGKMGWPDFGAYQWHLPPKPKIGPPFPYLPINSVLGNV</sequence>